<comment type="caution">
    <text evidence="11">The sequence shown here is derived from an EMBL/GenBank/DDBJ whole genome shotgun (WGS) entry which is preliminary data.</text>
</comment>
<dbReference type="PIRSF" id="PIRSF000005">
    <property type="entry name" value="Cytochrome_c4"/>
    <property type="match status" value="1"/>
</dbReference>
<dbReference type="AlphaFoldDB" id="A0A2N7X8I2"/>
<keyword evidence="4 9" id="KW-0479">Metal-binding</keyword>
<dbReference type="Gene3D" id="1.10.760.10">
    <property type="entry name" value="Cytochrome c-like domain"/>
    <property type="match status" value="2"/>
</dbReference>
<proteinExistence type="predicted"/>
<dbReference type="InterPro" id="IPR024167">
    <property type="entry name" value="Cytochrome_c4-like"/>
</dbReference>
<dbReference type="PANTHER" id="PTHR33751">
    <property type="entry name" value="CBB3-TYPE CYTOCHROME C OXIDASE SUBUNIT FIXP"/>
    <property type="match status" value="1"/>
</dbReference>
<evidence type="ECO:0000256" key="2">
    <source>
        <dbReference type="ARBA" id="ARBA00022448"/>
    </source>
</evidence>
<dbReference type="PROSITE" id="PS51007">
    <property type="entry name" value="CYTC"/>
    <property type="match status" value="1"/>
</dbReference>
<comment type="subcellular location">
    <subcellularLocation>
        <location evidence="1">Periplasm</location>
    </subcellularLocation>
</comment>
<protein>
    <submittedName>
        <fullName evidence="11">Cytochrome c4</fullName>
    </submittedName>
</protein>
<evidence type="ECO:0000256" key="8">
    <source>
        <dbReference type="PIRSR" id="PIRSR000005-1"/>
    </source>
</evidence>
<dbReference type="GO" id="GO:0005506">
    <property type="term" value="F:iron ion binding"/>
    <property type="evidence" value="ECO:0007669"/>
    <property type="project" value="InterPro"/>
</dbReference>
<dbReference type="EMBL" id="PNYC01000002">
    <property type="protein sequence ID" value="PMS37944.1"/>
    <property type="molecule type" value="Genomic_DNA"/>
</dbReference>
<dbReference type="InterPro" id="IPR009056">
    <property type="entry name" value="Cyt_c-like_dom"/>
</dbReference>
<feature type="binding site" description="axial binding residue" evidence="9">
    <location>
        <position position="190"/>
    </location>
    <ligand>
        <name>heme c</name>
        <dbReference type="ChEBI" id="CHEBI:61717"/>
        <label>2</label>
    </ligand>
    <ligandPart>
        <name>Fe</name>
        <dbReference type="ChEBI" id="CHEBI:18248"/>
    </ligandPart>
</feature>
<sequence>MTTRRKPVPSTAAARLLREERLLRASLLLCVGLASLASADACADAAAGQAKATTCAACHGPMGNSTNPDYPILAGQTARYLYLELRDFKEGRRSDPRMSPIAAGLSRQDMLDLADYFAAQKPAPVTVKADAAQIEAGQKKAADTLCTMCHLGEFKGQNEIPRVAGQYPQYIVKQLKDFRAHRRTNDAGNMTSVTKGLSDQDIENLAAYIANLQ</sequence>
<keyword evidence="12" id="KW-1185">Reference proteome</keyword>
<dbReference type="OrthoDB" id="5295860at2"/>
<evidence type="ECO:0000256" key="9">
    <source>
        <dbReference type="PIRSR" id="PIRSR000005-2"/>
    </source>
</evidence>
<comment type="PTM">
    <text evidence="8">Binds 2 heme c groups covalently per subunit.</text>
</comment>
<dbReference type="Pfam" id="PF00034">
    <property type="entry name" value="Cytochrom_C"/>
    <property type="match status" value="2"/>
</dbReference>
<dbReference type="Proteomes" id="UP000235777">
    <property type="component" value="Unassembled WGS sequence"/>
</dbReference>
<dbReference type="GO" id="GO:0020037">
    <property type="term" value="F:heme binding"/>
    <property type="evidence" value="ECO:0007669"/>
    <property type="project" value="InterPro"/>
</dbReference>
<feature type="domain" description="Cytochrome c" evidence="10">
    <location>
        <begin position="43"/>
        <end position="213"/>
    </location>
</feature>
<dbReference type="SUPFAM" id="SSF46626">
    <property type="entry name" value="Cytochrome c"/>
    <property type="match status" value="2"/>
</dbReference>
<dbReference type="STRING" id="863227.GCA_000373005_00383"/>
<feature type="binding site" description="covalent" evidence="8">
    <location>
        <position position="146"/>
    </location>
    <ligand>
        <name>heme c</name>
        <dbReference type="ChEBI" id="CHEBI:61717"/>
        <label>2</label>
    </ligand>
</feature>
<gene>
    <name evidence="11" type="ORF">C0Z20_03770</name>
</gene>
<dbReference type="PRINTS" id="PR00605">
    <property type="entry name" value="CYTCHROMECIC"/>
</dbReference>
<evidence type="ECO:0000313" key="12">
    <source>
        <dbReference type="Proteomes" id="UP000235777"/>
    </source>
</evidence>
<evidence type="ECO:0000259" key="10">
    <source>
        <dbReference type="PROSITE" id="PS51007"/>
    </source>
</evidence>
<keyword evidence="2" id="KW-0813">Transport</keyword>
<feature type="binding site" description="covalent" evidence="8">
    <location>
        <position position="55"/>
    </location>
    <ligand>
        <name>heme c</name>
        <dbReference type="ChEBI" id="CHEBI:61717"/>
        <label>1</label>
    </ligand>
</feature>
<accession>A0A2N7X8I2</accession>
<dbReference type="PANTHER" id="PTHR33751:SF9">
    <property type="entry name" value="CYTOCHROME C4"/>
    <property type="match status" value="1"/>
</dbReference>
<keyword evidence="3 8" id="KW-0349">Heme</keyword>
<evidence type="ECO:0000256" key="7">
    <source>
        <dbReference type="ARBA" id="ARBA00023004"/>
    </source>
</evidence>
<evidence type="ECO:0000256" key="4">
    <source>
        <dbReference type="ARBA" id="ARBA00022723"/>
    </source>
</evidence>
<evidence type="ECO:0000256" key="3">
    <source>
        <dbReference type="ARBA" id="ARBA00022617"/>
    </source>
</evidence>
<evidence type="ECO:0000256" key="1">
    <source>
        <dbReference type="ARBA" id="ARBA00004418"/>
    </source>
</evidence>
<organism evidence="11 12">
    <name type="scientific">Trinickia symbiotica</name>
    <dbReference type="NCBI Taxonomy" id="863227"/>
    <lineage>
        <taxon>Bacteria</taxon>
        <taxon>Pseudomonadati</taxon>
        <taxon>Pseudomonadota</taxon>
        <taxon>Betaproteobacteria</taxon>
        <taxon>Burkholderiales</taxon>
        <taxon>Burkholderiaceae</taxon>
        <taxon>Trinickia</taxon>
    </lineage>
</organism>
<feature type="binding site" description="axial binding residue" evidence="9">
    <location>
        <position position="59"/>
    </location>
    <ligand>
        <name>heme c</name>
        <dbReference type="ChEBI" id="CHEBI:61717"/>
        <label>1</label>
    </ligand>
    <ligandPart>
        <name>Fe</name>
        <dbReference type="ChEBI" id="CHEBI:18248"/>
    </ligandPart>
</feature>
<reference evidence="11 12" key="1">
    <citation type="submission" date="2018-01" db="EMBL/GenBank/DDBJ databases">
        <title>Whole genome analyses suggest that Burkholderia sensu lato contains two further novel genera in the rhizoxinica-symbiotica group Mycetohabitans gen. nov., and Trinickia gen. nov.: implications for the evolution of diazotrophy and nodulation in the Burkholderiaceae.</title>
        <authorList>
            <person name="Estrada-de los Santos P."/>
            <person name="Palmer M."/>
            <person name="Chavez-Ramirez B."/>
            <person name="Beukes C."/>
            <person name="Steenkamp E.T."/>
            <person name="Hirsch A.M."/>
            <person name="Manyaka P."/>
            <person name="Maluk M."/>
            <person name="Lafos M."/>
            <person name="Crook M."/>
            <person name="Gross E."/>
            <person name="Simon M.F."/>
            <person name="Bueno dos Reis Junior F."/>
            <person name="Poole P.S."/>
            <person name="Venter S.N."/>
            <person name="James E.K."/>
        </authorList>
    </citation>
    <scope>NUCLEOTIDE SEQUENCE [LARGE SCALE GENOMIC DNA]</scope>
    <source>
        <strain evidence="11 12">JPY 581</strain>
    </source>
</reference>
<dbReference type="InterPro" id="IPR008168">
    <property type="entry name" value="Cyt_C_IC"/>
</dbReference>
<feature type="binding site" description="covalent" evidence="8">
    <location>
        <position position="58"/>
    </location>
    <ligand>
        <name>heme c</name>
        <dbReference type="ChEBI" id="CHEBI:61717"/>
        <label>1</label>
    </ligand>
</feature>
<feature type="binding site" description="axial binding residue" evidence="9">
    <location>
        <position position="150"/>
    </location>
    <ligand>
        <name>heme c</name>
        <dbReference type="ChEBI" id="CHEBI:61717"/>
        <label>2</label>
    </ligand>
    <ligandPart>
        <name>Fe</name>
        <dbReference type="ChEBI" id="CHEBI:18248"/>
    </ligandPart>
</feature>
<evidence type="ECO:0000313" key="11">
    <source>
        <dbReference type="EMBL" id="PMS37944.1"/>
    </source>
</evidence>
<keyword evidence="5" id="KW-0574">Periplasm</keyword>
<dbReference type="InterPro" id="IPR050597">
    <property type="entry name" value="Cytochrome_c_Oxidase_Subunit"/>
</dbReference>
<feature type="binding site" description="axial binding residue" evidence="9">
    <location>
        <position position="98"/>
    </location>
    <ligand>
        <name>heme c</name>
        <dbReference type="ChEBI" id="CHEBI:61717"/>
        <label>1</label>
    </ligand>
    <ligandPart>
        <name>Fe</name>
        <dbReference type="ChEBI" id="CHEBI:18248"/>
    </ligandPart>
</feature>
<dbReference type="GO" id="GO:0009055">
    <property type="term" value="F:electron transfer activity"/>
    <property type="evidence" value="ECO:0007669"/>
    <property type="project" value="InterPro"/>
</dbReference>
<evidence type="ECO:0000256" key="6">
    <source>
        <dbReference type="ARBA" id="ARBA00022982"/>
    </source>
</evidence>
<evidence type="ECO:0000256" key="5">
    <source>
        <dbReference type="ARBA" id="ARBA00022764"/>
    </source>
</evidence>
<keyword evidence="7 9" id="KW-0408">Iron</keyword>
<dbReference type="InterPro" id="IPR036909">
    <property type="entry name" value="Cyt_c-like_dom_sf"/>
</dbReference>
<dbReference type="GO" id="GO:0042597">
    <property type="term" value="C:periplasmic space"/>
    <property type="evidence" value="ECO:0007669"/>
    <property type="project" value="UniProtKB-SubCell"/>
</dbReference>
<keyword evidence="6" id="KW-0249">Electron transport</keyword>
<name>A0A2N7X8I2_9BURK</name>
<feature type="binding site" description="covalent" evidence="8">
    <location>
        <position position="149"/>
    </location>
    <ligand>
        <name>heme c</name>
        <dbReference type="ChEBI" id="CHEBI:61717"/>
        <label>2</label>
    </ligand>
</feature>